<organism evidence="1 2">
    <name type="scientific">Exilibacterium tricleocarpae</name>
    <dbReference type="NCBI Taxonomy" id="2591008"/>
    <lineage>
        <taxon>Bacteria</taxon>
        <taxon>Pseudomonadati</taxon>
        <taxon>Pseudomonadota</taxon>
        <taxon>Gammaproteobacteria</taxon>
        <taxon>Cellvibrionales</taxon>
        <taxon>Cellvibrionaceae</taxon>
        <taxon>Exilibacterium</taxon>
    </lineage>
</organism>
<dbReference type="Proteomes" id="UP000319732">
    <property type="component" value="Unassembled WGS sequence"/>
</dbReference>
<dbReference type="AlphaFoldDB" id="A0A545U9B9"/>
<comment type="caution">
    <text evidence="1">The sequence shown here is derived from an EMBL/GenBank/DDBJ whole genome shotgun (WGS) entry which is preliminary data.</text>
</comment>
<accession>A0A545U9B9</accession>
<keyword evidence="2" id="KW-1185">Reference proteome</keyword>
<protein>
    <submittedName>
        <fullName evidence="1">Uncharacterized protein</fullName>
    </submittedName>
</protein>
<gene>
    <name evidence="1" type="ORF">FKG94_00465</name>
</gene>
<proteinExistence type="predicted"/>
<reference evidence="1 2" key="1">
    <citation type="submission" date="2019-06" db="EMBL/GenBank/DDBJ databases">
        <title>Whole genome sequence for Cellvibrionaceae sp. R142.</title>
        <authorList>
            <person name="Wang G."/>
        </authorList>
    </citation>
    <scope>NUCLEOTIDE SEQUENCE [LARGE SCALE GENOMIC DNA]</scope>
    <source>
        <strain evidence="1 2">R142</strain>
    </source>
</reference>
<evidence type="ECO:0000313" key="1">
    <source>
        <dbReference type="EMBL" id="TQV86068.1"/>
    </source>
</evidence>
<sequence length="94" mass="11005">MKPLSKCINCGSSKLGIEVNERKDAIAIVCLGKLCNNRVWMEERDIPNLDVYRWYLGDCDYTLLQPLYELWDSLSHPHSFKLKTRPKIHLRRTG</sequence>
<evidence type="ECO:0000313" key="2">
    <source>
        <dbReference type="Proteomes" id="UP000319732"/>
    </source>
</evidence>
<dbReference type="EMBL" id="VHSG01000002">
    <property type="protein sequence ID" value="TQV86068.1"/>
    <property type="molecule type" value="Genomic_DNA"/>
</dbReference>
<name>A0A545U9B9_9GAMM</name>
<dbReference type="RefSeq" id="WP_142902220.1">
    <property type="nucleotide sequence ID" value="NZ_ML660087.1"/>
</dbReference>